<dbReference type="PANTHER" id="PTHR43158:SF2">
    <property type="entry name" value="SKFA PEPTIDE EXPORT ATP-BINDING PROTEIN SKFE"/>
    <property type="match status" value="1"/>
</dbReference>
<dbReference type="PANTHER" id="PTHR43158">
    <property type="entry name" value="SKFA PEPTIDE EXPORT ATP-BINDING PROTEIN SKFE"/>
    <property type="match status" value="1"/>
</dbReference>
<proteinExistence type="predicted"/>
<keyword evidence="1" id="KW-0547">Nucleotide-binding</keyword>
<dbReference type="Gene3D" id="3.40.50.300">
    <property type="entry name" value="P-loop containing nucleotide triphosphate hydrolases"/>
    <property type="match status" value="1"/>
</dbReference>
<evidence type="ECO:0000256" key="2">
    <source>
        <dbReference type="ARBA" id="ARBA00022840"/>
    </source>
</evidence>
<dbReference type="SUPFAM" id="SSF52540">
    <property type="entry name" value="P-loop containing nucleoside triphosphate hydrolases"/>
    <property type="match status" value="1"/>
</dbReference>
<gene>
    <name evidence="4" type="ORF">RP29_10920</name>
</gene>
<evidence type="ECO:0000256" key="1">
    <source>
        <dbReference type="ARBA" id="ARBA00022741"/>
    </source>
</evidence>
<dbReference type="GO" id="GO:0016887">
    <property type="term" value="F:ATP hydrolysis activity"/>
    <property type="evidence" value="ECO:0007669"/>
    <property type="project" value="InterPro"/>
</dbReference>
<dbReference type="AlphaFoldDB" id="A0A0D7K883"/>
<dbReference type="RefSeq" id="WP_044398369.1">
    <property type="nucleotide sequence ID" value="NZ_JXYQ01000032.1"/>
</dbReference>
<evidence type="ECO:0000259" key="3">
    <source>
        <dbReference type="Pfam" id="PF00005"/>
    </source>
</evidence>
<protein>
    <submittedName>
        <fullName evidence="4">ABC transporter</fullName>
    </submittedName>
</protein>
<keyword evidence="5" id="KW-1185">Reference proteome</keyword>
<dbReference type="PATRIC" id="fig|80878.5.peg.1849"/>
<comment type="caution">
    <text evidence="4">The sequence shown here is derived from an EMBL/GenBank/DDBJ whole genome shotgun (WGS) entry which is preliminary data.</text>
</comment>
<dbReference type="STRING" id="80878.RP29_10920"/>
<dbReference type="EMBL" id="JXYQ01000032">
    <property type="protein sequence ID" value="KJA10561.1"/>
    <property type="molecule type" value="Genomic_DNA"/>
</dbReference>
<evidence type="ECO:0000313" key="5">
    <source>
        <dbReference type="Proteomes" id="UP000032566"/>
    </source>
</evidence>
<feature type="domain" description="ABC transporter" evidence="3">
    <location>
        <begin position="25"/>
        <end position="162"/>
    </location>
</feature>
<organism evidence="4 5">
    <name type="scientific">Acidovorax temperans</name>
    <dbReference type="NCBI Taxonomy" id="80878"/>
    <lineage>
        <taxon>Bacteria</taxon>
        <taxon>Pseudomonadati</taxon>
        <taxon>Pseudomonadota</taxon>
        <taxon>Betaproteobacteria</taxon>
        <taxon>Burkholderiales</taxon>
        <taxon>Comamonadaceae</taxon>
        <taxon>Acidovorax</taxon>
    </lineage>
</organism>
<evidence type="ECO:0000313" key="4">
    <source>
        <dbReference type="EMBL" id="KJA10561.1"/>
    </source>
</evidence>
<reference evidence="4 5" key="1">
    <citation type="submission" date="2014-12" db="EMBL/GenBank/DDBJ databases">
        <title>Isolation of bacteria from lake water.</title>
        <authorList>
            <person name="Sheng K.-Y."/>
            <person name="Chin P.-S."/>
            <person name="Chan K.-G."/>
            <person name="Tan G.S."/>
        </authorList>
    </citation>
    <scope>NUCLEOTIDE SEQUENCE [LARGE SCALE GENOMIC DNA]</scope>
    <source>
        <strain evidence="4 5">KY4</strain>
    </source>
</reference>
<sequence>MSPMPTLLSVDALDFGYPQCNVFQGFSLRCNAGLILLCGDESTGKTTLLRLLAGELAAQTGRVAVGGVDAVQEPERYSAQVFWIDPRSDELNPTTAQAWLDAQAAKYSRWDANALAVHVAGFALAEHLAKPFHALSTGTRRKVCMAAALASGAPLTLIDDPIAGLDKPSVTYLTQALNSCADQPERVVVVAHHAPLPGVRWAHRVDLAGLGR</sequence>
<dbReference type="InterPro" id="IPR003439">
    <property type="entry name" value="ABC_transporter-like_ATP-bd"/>
</dbReference>
<dbReference type="OrthoDB" id="8772152at2"/>
<dbReference type="Proteomes" id="UP000032566">
    <property type="component" value="Unassembled WGS sequence"/>
</dbReference>
<dbReference type="InterPro" id="IPR027417">
    <property type="entry name" value="P-loop_NTPase"/>
</dbReference>
<name>A0A0D7K883_9BURK</name>
<keyword evidence="2" id="KW-0067">ATP-binding</keyword>
<dbReference type="Pfam" id="PF00005">
    <property type="entry name" value="ABC_tran"/>
    <property type="match status" value="1"/>
</dbReference>
<dbReference type="GO" id="GO:0005524">
    <property type="term" value="F:ATP binding"/>
    <property type="evidence" value="ECO:0007669"/>
    <property type="project" value="UniProtKB-KW"/>
</dbReference>
<accession>A0A0D7K883</accession>